<reference evidence="3 4" key="1">
    <citation type="journal article" date="2003" name="Nature">
        <title>The genome of a motile marine Synechococcus.</title>
        <authorList>
            <person name="Palenik B."/>
            <person name="Brahamsha B."/>
            <person name="Larimer F."/>
            <person name="Land M."/>
            <person name="Hauser L."/>
            <person name="Chain P."/>
            <person name="Lamerdin J."/>
            <person name="Regala W."/>
            <person name="Allen E.A."/>
            <person name="McCarren J."/>
            <person name="Paulsen I."/>
            <person name="Dufresne A."/>
            <person name="Partensky F."/>
            <person name="Webb E."/>
            <person name="Waterbury J."/>
        </authorList>
    </citation>
    <scope>NUCLEOTIDE SEQUENCE [LARGE SCALE GENOMIC DNA]</scope>
    <source>
        <strain evidence="3 4">WH8102</strain>
    </source>
</reference>
<dbReference type="HOGENOM" id="CLU_038143_0_0_3"/>
<keyword evidence="1" id="KW-0812">Transmembrane</keyword>
<proteinExistence type="predicted"/>
<dbReference type="InterPro" id="IPR029044">
    <property type="entry name" value="Nucleotide-diphossugar_trans"/>
</dbReference>
<dbReference type="CAZy" id="GT2">
    <property type="family name" value="Glycosyltransferase Family 2"/>
</dbReference>
<accession>Q7U6G8</accession>
<organism evidence="3 4">
    <name type="scientific">Parasynechococcus marenigrum (strain WH8102)</name>
    <dbReference type="NCBI Taxonomy" id="84588"/>
    <lineage>
        <taxon>Bacteria</taxon>
        <taxon>Bacillati</taxon>
        <taxon>Cyanobacteriota</taxon>
        <taxon>Cyanophyceae</taxon>
        <taxon>Synechococcales</taxon>
        <taxon>Prochlorococcaceae</taxon>
        <taxon>Parasynechococcus</taxon>
        <taxon>Parasynechococcus marenigrum</taxon>
    </lineage>
</organism>
<dbReference type="PANTHER" id="PTHR43646">
    <property type="entry name" value="GLYCOSYLTRANSFERASE"/>
    <property type="match status" value="1"/>
</dbReference>
<dbReference type="KEGG" id="syw:SYNW1370"/>
<dbReference type="AlphaFoldDB" id="Q7U6G8"/>
<name>Q7U6G8_PARMW</name>
<feature type="transmembrane region" description="Helical" evidence="1">
    <location>
        <begin position="317"/>
        <end position="339"/>
    </location>
</feature>
<keyword evidence="4" id="KW-1185">Reference proteome</keyword>
<sequence length="386" mass="42109">MASCIGLLILQVGLWRVFELAPQLQAAADVPVPQTSLTVVIPAYNEAGNIGACLASVLNGQPPCVDWEVLVVDDDSTDSTAELAVACAARHPQSTAGFSVLPAGPRPASERWVGKNWACTRAMEQVRSDWVLFIDADVQLQADAIRRSLAQAIADQADLLSLAPRLTCDCLAEWMVQPIMASLLGLGFPIEAANDPDSDVAFAAGPFMLFRRSVYERIGGHRALAAEVVEDLALARRIKTGGHRLRYLLGLDAVDLRMYADLAALWEGWTKNWCLGLDRDPGKALAAAGVVVLMFSLPWLLIPVAIGLLLVLPIAQWWWLALLAAASIAVLQQLILRLWTRREFQLPIDYWWLMGAGGLIVGTIGPVSVWRTFTGQGWTWKGRSLR</sequence>
<evidence type="ECO:0000313" key="3">
    <source>
        <dbReference type="EMBL" id="CAE07885.1"/>
    </source>
</evidence>
<dbReference type="PANTHER" id="PTHR43646:SF3">
    <property type="entry name" value="SLR1566 PROTEIN"/>
    <property type="match status" value="1"/>
</dbReference>
<dbReference type="SUPFAM" id="SSF53448">
    <property type="entry name" value="Nucleotide-diphospho-sugar transferases"/>
    <property type="match status" value="1"/>
</dbReference>
<feature type="transmembrane region" description="Helical" evidence="1">
    <location>
        <begin position="284"/>
        <end position="310"/>
    </location>
</feature>
<dbReference type="RefSeq" id="WP_011128234.1">
    <property type="nucleotide sequence ID" value="NC_005070.1"/>
</dbReference>
<keyword evidence="1" id="KW-0472">Membrane</keyword>
<dbReference type="EMBL" id="BX569692">
    <property type="protein sequence ID" value="CAE07885.1"/>
    <property type="molecule type" value="Genomic_DNA"/>
</dbReference>
<feature type="domain" description="Glycosyltransferase 2-like" evidence="2">
    <location>
        <begin position="38"/>
        <end position="218"/>
    </location>
</feature>
<dbReference type="Pfam" id="PF00535">
    <property type="entry name" value="Glycos_transf_2"/>
    <property type="match status" value="1"/>
</dbReference>
<gene>
    <name evidence="3" type="ordered locus">SYNW1370</name>
</gene>
<feature type="transmembrane region" description="Helical" evidence="1">
    <location>
        <begin position="351"/>
        <end position="373"/>
    </location>
</feature>
<dbReference type="Proteomes" id="UP000001422">
    <property type="component" value="Chromosome"/>
</dbReference>
<dbReference type="Gene3D" id="3.90.550.10">
    <property type="entry name" value="Spore Coat Polysaccharide Biosynthesis Protein SpsA, Chain A"/>
    <property type="match status" value="1"/>
</dbReference>
<dbReference type="InterPro" id="IPR001173">
    <property type="entry name" value="Glyco_trans_2-like"/>
</dbReference>
<dbReference type="eggNOG" id="COG1215">
    <property type="taxonomic scope" value="Bacteria"/>
</dbReference>
<protein>
    <submittedName>
        <fullName evidence="3">Glycosyltransferase family 2</fullName>
    </submittedName>
</protein>
<dbReference type="STRING" id="84588.SYNW1370"/>
<evidence type="ECO:0000313" key="4">
    <source>
        <dbReference type="Proteomes" id="UP000001422"/>
    </source>
</evidence>
<keyword evidence="1" id="KW-1133">Transmembrane helix</keyword>
<evidence type="ECO:0000259" key="2">
    <source>
        <dbReference type="Pfam" id="PF00535"/>
    </source>
</evidence>
<dbReference type="GO" id="GO:0016740">
    <property type="term" value="F:transferase activity"/>
    <property type="evidence" value="ECO:0007669"/>
    <property type="project" value="UniProtKB-KW"/>
</dbReference>
<evidence type="ECO:0000256" key="1">
    <source>
        <dbReference type="SAM" id="Phobius"/>
    </source>
</evidence>